<dbReference type="Gene3D" id="2.40.10.10">
    <property type="entry name" value="Trypsin-like serine proteases"/>
    <property type="match status" value="2"/>
</dbReference>
<protein>
    <submittedName>
        <fullName evidence="4">Trypsin domain protein</fullName>
    </submittedName>
</protein>
<sequence length="330" mass="36655">MTLLFLGLLLINTRANPLPLVSGSQSETINRTNSVMAREPIQYPQKSGLFLGEQQTSNLSTQETWLFNQRSIEAQKNHKITNHYPPSHVTENLSVPEIARDITVRILLETSSGSGVIIGRHGDVYTVLTNEHIVNQGRNPNYTVLTSDGRTHSGQWRHHRNGADGENLDIALVEFKTDQTYPVALIGNSRELSLNERVYSAGFPNYYFPENANYVESTYSWGLRAFALTTGQVSMLPEQPLLNGYKLGYTNDVKDGMSGGPVLNQQGELVGINGRHKYILGGINAYSFTDGTQPSPELFEQMEALSWGIPSESFLQIVNRHSTGLESVSR</sequence>
<proteinExistence type="inferred from homology"/>
<dbReference type="GO" id="GO:0006508">
    <property type="term" value="P:proteolysis"/>
    <property type="evidence" value="ECO:0007669"/>
    <property type="project" value="UniProtKB-KW"/>
</dbReference>
<dbReference type="GO" id="GO:0008233">
    <property type="term" value="F:peptidase activity"/>
    <property type="evidence" value="ECO:0007669"/>
    <property type="project" value="UniProtKB-KW"/>
</dbReference>
<keyword evidence="2" id="KW-0645">Protease</keyword>
<dbReference type="eggNOG" id="COG0265">
    <property type="taxonomic scope" value="Bacteria"/>
</dbReference>
<evidence type="ECO:0000256" key="1">
    <source>
        <dbReference type="ARBA" id="ARBA00010541"/>
    </source>
</evidence>
<dbReference type="InterPro" id="IPR009003">
    <property type="entry name" value="Peptidase_S1_PA"/>
</dbReference>
<evidence type="ECO:0000256" key="3">
    <source>
        <dbReference type="ARBA" id="ARBA00022801"/>
    </source>
</evidence>
<dbReference type="Proteomes" id="UP000003835">
    <property type="component" value="Unassembled WGS sequence"/>
</dbReference>
<dbReference type="STRING" id="118168.MC7420_3035"/>
<keyword evidence="5" id="KW-1185">Reference proteome</keyword>
<dbReference type="PANTHER" id="PTHR43343:SF3">
    <property type="entry name" value="PROTEASE DO-LIKE 8, CHLOROPLASTIC"/>
    <property type="match status" value="1"/>
</dbReference>
<dbReference type="EMBL" id="DS989843">
    <property type="protein sequence ID" value="EDX77711.1"/>
    <property type="molecule type" value="Genomic_DNA"/>
</dbReference>
<dbReference type="InterPro" id="IPR051201">
    <property type="entry name" value="Chloro_Bact_Ser_Proteases"/>
</dbReference>
<name>B4VKH0_9CYAN</name>
<dbReference type="PANTHER" id="PTHR43343">
    <property type="entry name" value="PEPTIDASE S12"/>
    <property type="match status" value="1"/>
</dbReference>
<dbReference type="Pfam" id="PF13365">
    <property type="entry name" value="Trypsin_2"/>
    <property type="match status" value="1"/>
</dbReference>
<accession>B4VKH0</accession>
<comment type="similarity">
    <text evidence="1">Belongs to the peptidase S1C family.</text>
</comment>
<reference evidence="4 5" key="1">
    <citation type="submission" date="2008-07" db="EMBL/GenBank/DDBJ databases">
        <authorList>
            <person name="Tandeau de Marsac N."/>
            <person name="Ferriera S."/>
            <person name="Johnson J."/>
            <person name="Kravitz S."/>
            <person name="Beeson K."/>
            <person name="Sutton G."/>
            <person name="Rogers Y.-H."/>
            <person name="Friedman R."/>
            <person name="Frazier M."/>
            <person name="Venter J.C."/>
        </authorList>
    </citation>
    <scope>NUCLEOTIDE SEQUENCE [LARGE SCALE GENOMIC DNA]</scope>
    <source>
        <strain evidence="4 5">PCC 7420</strain>
    </source>
</reference>
<gene>
    <name evidence="4" type="ORF">MC7420_3035</name>
</gene>
<organism evidence="4 5">
    <name type="scientific">Coleofasciculus chthonoplastes PCC 7420</name>
    <dbReference type="NCBI Taxonomy" id="118168"/>
    <lineage>
        <taxon>Bacteria</taxon>
        <taxon>Bacillati</taxon>
        <taxon>Cyanobacteriota</taxon>
        <taxon>Cyanophyceae</taxon>
        <taxon>Coleofasciculales</taxon>
        <taxon>Coleofasciculaceae</taxon>
        <taxon>Coleofasciculus</taxon>
    </lineage>
</organism>
<evidence type="ECO:0000313" key="5">
    <source>
        <dbReference type="Proteomes" id="UP000003835"/>
    </source>
</evidence>
<dbReference type="HOGENOM" id="CLU_072762_0_0_3"/>
<evidence type="ECO:0000313" key="4">
    <source>
        <dbReference type="EMBL" id="EDX77711.1"/>
    </source>
</evidence>
<evidence type="ECO:0000256" key="2">
    <source>
        <dbReference type="ARBA" id="ARBA00022670"/>
    </source>
</evidence>
<dbReference type="InterPro" id="IPR043504">
    <property type="entry name" value="Peptidase_S1_PA_chymotrypsin"/>
</dbReference>
<keyword evidence="3" id="KW-0378">Hydrolase</keyword>
<dbReference type="AlphaFoldDB" id="B4VKH0"/>
<dbReference type="SUPFAM" id="SSF50494">
    <property type="entry name" value="Trypsin-like serine proteases"/>
    <property type="match status" value="1"/>
</dbReference>